<name>A0ABR0EIX3_ZASCE</name>
<dbReference type="InterPro" id="IPR036378">
    <property type="entry name" value="FAS1_dom_sf"/>
</dbReference>
<protein>
    <submittedName>
        <fullName evidence="1">Uncharacterized protein</fullName>
    </submittedName>
</protein>
<proteinExistence type="predicted"/>
<comment type="caution">
    <text evidence="1">The sequence shown here is derived from an EMBL/GenBank/DDBJ whole genome shotgun (WGS) entry which is preliminary data.</text>
</comment>
<dbReference type="SUPFAM" id="SSF82153">
    <property type="entry name" value="FAS1 domain"/>
    <property type="match status" value="1"/>
</dbReference>
<dbReference type="Proteomes" id="UP001305779">
    <property type="component" value="Unassembled WGS sequence"/>
</dbReference>
<keyword evidence="2" id="KW-1185">Reference proteome</keyword>
<evidence type="ECO:0000313" key="2">
    <source>
        <dbReference type="Proteomes" id="UP001305779"/>
    </source>
</evidence>
<evidence type="ECO:0000313" key="1">
    <source>
        <dbReference type="EMBL" id="KAK4501186.1"/>
    </source>
</evidence>
<organism evidence="1 2">
    <name type="scientific">Zasmidium cellare</name>
    <name type="common">Wine cellar mold</name>
    <name type="synonym">Racodium cellare</name>
    <dbReference type="NCBI Taxonomy" id="395010"/>
    <lineage>
        <taxon>Eukaryota</taxon>
        <taxon>Fungi</taxon>
        <taxon>Dikarya</taxon>
        <taxon>Ascomycota</taxon>
        <taxon>Pezizomycotina</taxon>
        <taxon>Dothideomycetes</taxon>
        <taxon>Dothideomycetidae</taxon>
        <taxon>Mycosphaerellales</taxon>
        <taxon>Mycosphaerellaceae</taxon>
        <taxon>Zasmidium</taxon>
    </lineage>
</organism>
<dbReference type="EMBL" id="JAXOVC010000005">
    <property type="protein sequence ID" value="KAK4501186.1"/>
    <property type="molecule type" value="Genomic_DNA"/>
</dbReference>
<gene>
    <name evidence="1" type="ORF">PRZ48_006993</name>
</gene>
<accession>A0ABR0EIX3</accession>
<reference evidence="1 2" key="1">
    <citation type="journal article" date="2023" name="G3 (Bethesda)">
        <title>A chromosome-level genome assembly of Zasmidium syzygii isolated from banana leaves.</title>
        <authorList>
            <person name="van Westerhoven A.C."/>
            <person name="Mehrabi R."/>
            <person name="Talebi R."/>
            <person name="Steentjes M.B.F."/>
            <person name="Corcolon B."/>
            <person name="Chong P.A."/>
            <person name="Kema G.H.J."/>
            <person name="Seidl M.F."/>
        </authorList>
    </citation>
    <scope>NUCLEOTIDE SEQUENCE [LARGE SCALE GENOMIC DNA]</scope>
    <source>
        <strain evidence="1 2">P124</strain>
    </source>
</reference>
<dbReference type="Gene3D" id="2.30.180.10">
    <property type="entry name" value="FAS1 domain"/>
    <property type="match status" value="1"/>
</dbReference>
<sequence length="220" mass="23726">MTPNPGLEAVGGFIFDIETDGSIQTNEGVTRSAAPNKKQANIIFDQSGRPVTIPASNGVIYLINKMLDPLITYFGEDAPGTDLPPITRQPGTMADVLRQHPGLTTLTSALDQIDPEFVDRLSLYSTDPRVNERTVYLAPSDAAFQVLPASVAQAITAPSKYFGLGDYVEGNPFVQSGLGFNITLDTGQANNAGVQERICADNGCVWLLRRWLDPMYGAFS</sequence>